<gene>
    <name evidence="2" type="ORF">HQ497_07275</name>
</gene>
<dbReference type="EMBL" id="JABMOJ010000271">
    <property type="protein sequence ID" value="NQV65148.1"/>
    <property type="molecule type" value="Genomic_DNA"/>
</dbReference>
<organism evidence="2 3">
    <name type="scientific">SAR86 cluster bacterium</name>
    <dbReference type="NCBI Taxonomy" id="2030880"/>
    <lineage>
        <taxon>Bacteria</taxon>
        <taxon>Pseudomonadati</taxon>
        <taxon>Pseudomonadota</taxon>
        <taxon>Gammaproteobacteria</taxon>
        <taxon>SAR86 cluster</taxon>
    </lineage>
</organism>
<dbReference type="InterPro" id="IPR022134">
    <property type="entry name" value="DUF3667"/>
</dbReference>
<feature type="transmembrane region" description="Helical" evidence="1">
    <location>
        <begin position="263"/>
        <end position="282"/>
    </location>
</feature>
<keyword evidence="1" id="KW-0812">Transmembrane</keyword>
<evidence type="ECO:0000256" key="1">
    <source>
        <dbReference type="SAM" id="Phobius"/>
    </source>
</evidence>
<protein>
    <submittedName>
        <fullName evidence="2">DUF3667 domain-containing protein</fullName>
    </submittedName>
</protein>
<keyword evidence="1" id="KW-1133">Transmembrane helix</keyword>
<feature type="transmembrane region" description="Helical" evidence="1">
    <location>
        <begin position="199"/>
        <end position="218"/>
    </location>
</feature>
<name>A0A972VVR4_9GAMM</name>
<feature type="transmembrane region" description="Helical" evidence="1">
    <location>
        <begin position="230"/>
        <end position="251"/>
    </location>
</feature>
<proteinExistence type="predicted"/>
<dbReference type="Proteomes" id="UP000754644">
    <property type="component" value="Unassembled WGS sequence"/>
</dbReference>
<sequence>MNEETNDSAAADCPNCQTPLAGQYCYHCGQNQRGMDRFFWSLVSEAFENIFSFDSRTARTLFALFFRPGFLATEYVAGRRARYIQPLRLYLIASILFFLFLSAQNLFSAQFPVSFIIDGAGVEASTQDSEQQTEQDAEKDAAYVEADSGIDDIHANLQLPGLSAEQNTKLGNRLEAQARKAVELAKEDPGELISMLLDIAPPVLFVLLPIFALILKLAYLGSARYYTQHLILAVHNHSFIFLALLLEGLLAPVEQSIGTEIPSTVLSIWIPIYMYMSLLRVYGQGYFITMMKFMGLGFIYITLFSSTFLLSLLAGVMTL</sequence>
<reference evidence="2" key="1">
    <citation type="submission" date="2020-05" db="EMBL/GenBank/DDBJ databases">
        <title>Sulfur intermediates as new biogeochemical hubs in an aquatic model microbial ecosystem.</title>
        <authorList>
            <person name="Vigneron A."/>
        </authorList>
    </citation>
    <scope>NUCLEOTIDE SEQUENCE</scope>
    <source>
        <strain evidence="2">Bin.250</strain>
    </source>
</reference>
<feature type="transmembrane region" description="Helical" evidence="1">
    <location>
        <begin position="294"/>
        <end position="317"/>
    </location>
</feature>
<dbReference type="Pfam" id="PF12412">
    <property type="entry name" value="DUF3667"/>
    <property type="match status" value="1"/>
</dbReference>
<accession>A0A972VVR4</accession>
<evidence type="ECO:0000313" key="3">
    <source>
        <dbReference type="Proteomes" id="UP000754644"/>
    </source>
</evidence>
<comment type="caution">
    <text evidence="2">The sequence shown here is derived from an EMBL/GenBank/DDBJ whole genome shotgun (WGS) entry which is preliminary data.</text>
</comment>
<feature type="transmembrane region" description="Helical" evidence="1">
    <location>
        <begin position="89"/>
        <end position="107"/>
    </location>
</feature>
<dbReference type="AlphaFoldDB" id="A0A972VVR4"/>
<keyword evidence="1" id="KW-0472">Membrane</keyword>
<evidence type="ECO:0000313" key="2">
    <source>
        <dbReference type="EMBL" id="NQV65148.1"/>
    </source>
</evidence>